<comment type="similarity">
    <text evidence="1">Belongs to the bacterial ribosomal protein bL21 family.</text>
</comment>
<evidence type="ECO:0000256" key="4">
    <source>
        <dbReference type="ARBA" id="ARBA00022980"/>
    </source>
</evidence>
<keyword evidence="4 8" id="KW-0689">Ribosomal protein</keyword>
<keyword evidence="3" id="KW-0694">RNA-binding</keyword>
<evidence type="ECO:0000256" key="5">
    <source>
        <dbReference type="ARBA" id="ARBA00023274"/>
    </source>
</evidence>
<evidence type="ECO:0000256" key="6">
    <source>
        <dbReference type="ARBA" id="ARBA00044129"/>
    </source>
</evidence>
<dbReference type="GO" id="GO:0005840">
    <property type="term" value="C:ribosome"/>
    <property type="evidence" value="ECO:0007669"/>
    <property type="project" value="UniProtKB-KW"/>
</dbReference>
<dbReference type="PROSITE" id="PS01169">
    <property type="entry name" value="RIBOSOMAL_L21"/>
    <property type="match status" value="1"/>
</dbReference>
<organism evidence="8 9">
    <name type="scientific">Zostera marina</name>
    <name type="common">Eelgrass</name>
    <dbReference type="NCBI Taxonomy" id="29655"/>
    <lineage>
        <taxon>Eukaryota</taxon>
        <taxon>Viridiplantae</taxon>
        <taxon>Streptophyta</taxon>
        <taxon>Embryophyta</taxon>
        <taxon>Tracheophyta</taxon>
        <taxon>Spermatophyta</taxon>
        <taxon>Magnoliopsida</taxon>
        <taxon>Liliopsida</taxon>
        <taxon>Zosteraceae</taxon>
        <taxon>Zostera</taxon>
    </lineage>
</organism>
<keyword evidence="2" id="KW-0699">rRNA-binding</keyword>
<keyword evidence="9" id="KW-1185">Reference proteome</keyword>
<evidence type="ECO:0000256" key="7">
    <source>
        <dbReference type="SAM" id="MobiDB-lite"/>
    </source>
</evidence>
<evidence type="ECO:0000313" key="9">
    <source>
        <dbReference type="Proteomes" id="UP000036987"/>
    </source>
</evidence>
<dbReference type="Pfam" id="PF00829">
    <property type="entry name" value="Ribosomal_L21p"/>
    <property type="match status" value="1"/>
</dbReference>
<dbReference type="InterPro" id="IPR018258">
    <property type="entry name" value="Ribosomal_bL21_CS"/>
</dbReference>
<dbReference type="GO" id="GO:0003735">
    <property type="term" value="F:structural constituent of ribosome"/>
    <property type="evidence" value="ECO:0000318"/>
    <property type="project" value="GO_Central"/>
</dbReference>
<dbReference type="SUPFAM" id="SSF141091">
    <property type="entry name" value="L21p-like"/>
    <property type="match status" value="1"/>
</dbReference>
<dbReference type="InterPro" id="IPR001787">
    <property type="entry name" value="Ribosomal_bL21"/>
</dbReference>
<accession>A0A0K9NYC8</accession>
<dbReference type="Proteomes" id="UP000036987">
    <property type="component" value="Unassembled WGS sequence"/>
</dbReference>
<name>A0A0K9NYC8_ZOSMR</name>
<dbReference type="STRING" id="29655.A0A0K9NYC8"/>
<reference evidence="9" key="1">
    <citation type="journal article" date="2016" name="Nature">
        <title>The genome of the seagrass Zostera marina reveals angiosperm adaptation to the sea.</title>
        <authorList>
            <person name="Olsen J.L."/>
            <person name="Rouze P."/>
            <person name="Verhelst B."/>
            <person name="Lin Y.-C."/>
            <person name="Bayer T."/>
            <person name="Collen J."/>
            <person name="Dattolo E."/>
            <person name="De Paoli E."/>
            <person name="Dittami S."/>
            <person name="Maumus F."/>
            <person name="Michel G."/>
            <person name="Kersting A."/>
            <person name="Lauritano C."/>
            <person name="Lohaus R."/>
            <person name="Toepel M."/>
            <person name="Tonon T."/>
            <person name="Vanneste K."/>
            <person name="Amirebrahimi M."/>
            <person name="Brakel J."/>
            <person name="Bostroem C."/>
            <person name="Chovatia M."/>
            <person name="Grimwood J."/>
            <person name="Jenkins J.W."/>
            <person name="Jueterbock A."/>
            <person name="Mraz A."/>
            <person name="Stam W.T."/>
            <person name="Tice H."/>
            <person name="Bornberg-Bauer E."/>
            <person name="Green P.J."/>
            <person name="Pearson G.A."/>
            <person name="Procaccini G."/>
            <person name="Duarte C.M."/>
            <person name="Schmutz J."/>
            <person name="Reusch T.B.H."/>
            <person name="Van de Peer Y."/>
        </authorList>
    </citation>
    <scope>NUCLEOTIDE SEQUENCE [LARGE SCALE GENOMIC DNA]</scope>
    <source>
        <strain evidence="9">cv. Finnish</strain>
    </source>
</reference>
<dbReference type="PANTHER" id="PTHR21349:SF0">
    <property type="entry name" value="LARGE RIBOSOMAL SUBUNIT PROTEIN BL21M"/>
    <property type="match status" value="1"/>
</dbReference>
<evidence type="ECO:0000256" key="2">
    <source>
        <dbReference type="ARBA" id="ARBA00022730"/>
    </source>
</evidence>
<dbReference type="GO" id="GO:0005737">
    <property type="term" value="C:cytoplasm"/>
    <property type="evidence" value="ECO:0007669"/>
    <property type="project" value="UniProtKB-ARBA"/>
</dbReference>
<comment type="caution">
    <text evidence="8">The sequence shown here is derived from an EMBL/GenBank/DDBJ whole genome shotgun (WGS) entry which is preliminary data.</text>
</comment>
<dbReference type="InterPro" id="IPR036164">
    <property type="entry name" value="bL21-like_sf"/>
</dbReference>
<dbReference type="EMBL" id="LFYR01001451">
    <property type="protein sequence ID" value="KMZ61693.1"/>
    <property type="molecule type" value="Genomic_DNA"/>
</dbReference>
<evidence type="ECO:0000256" key="3">
    <source>
        <dbReference type="ARBA" id="ARBA00022884"/>
    </source>
</evidence>
<dbReference type="GO" id="GO:0006412">
    <property type="term" value="P:translation"/>
    <property type="evidence" value="ECO:0007669"/>
    <property type="project" value="InterPro"/>
</dbReference>
<dbReference type="GO" id="GO:1990904">
    <property type="term" value="C:ribonucleoprotein complex"/>
    <property type="evidence" value="ECO:0007669"/>
    <property type="project" value="UniProtKB-KW"/>
</dbReference>
<dbReference type="OrthoDB" id="5994at2759"/>
<dbReference type="InterPro" id="IPR028909">
    <property type="entry name" value="bL21-like"/>
</dbReference>
<dbReference type="NCBIfam" id="TIGR00061">
    <property type="entry name" value="L21"/>
    <property type="match status" value="1"/>
</dbReference>
<keyword evidence="5" id="KW-0687">Ribonucleoprotein</keyword>
<dbReference type="GO" id="GO:0019843">
    <property type="term" value="F:rRNA binding"/>
    <property type="evidence" value="ECO:0007669"/>
    <property type="project" value="UniProtKB-KW"/>
</dbReference>
<dbReference type="PANTHER" id="PTHR21349">
    <property type="entry name" value="50S RIBOSOMAL PROTEIN L21"/>
    <property type="match status" value="1"/>
</dbReference>
<feature type="compositionally biased region" description="Acidic residues" evidence="7">
    <location>
        <begin position="80"/>
        <end position="111"/>
    </location>
</feature>
<protein>
    <recommendedName>
        <fullName evidence="6">Large ribosomal subunit protein bL21m</fullName>
    </recommendedName>
</protein>
<dbReference type="HAMAP" id="MF_01363">
    <property type="entry name" value="Ribosomal_bL21"/>
    <property type="match status" value="1"/>
</dbReference>
<sequence>MTTAAFAAARRRFIAGDFLSRHFHSLYIISSNASPLIELSSLPTRPRLVFRDSSCPSHLGSLRRFCSGRITKEIDREGYASEDFDDDDDEYGEEEEDSDDDDVEDDIDEGNVSESDKKISAEEVASKKLYGSSGKSDEQKTEEALKIGYKVVGKLDPKKEDPFKPYEPVFSIVQIGSHQFKVSNGDSIFTERLKYCDVNDKLILSNVLMLGSASQTMIGRPTLPLAAVHAIVEEHALDAKVIIFKKKRRKNYRRTKGHRQELTKLRITDIEGIDKVQIENVAVSV</sequence>
<proteinExistence type="inferred from homology"/>
<dbReference type="AlphaFoldDB" id="A0A0K9NYC8"/>
<gene>
    <name evidence="8" type="ORF">ZOSMA_509G00010</name>
</gene>
<feature type="region of interest" description="Disordered" evidence="7">
    <location>
        <begin position="77"/>
        <end position="118"/>
    </location>
</feature>
<evidence type="ECO:0000313" key="8">
    <source>
        <dbReference type="EMBL" id="KMZ61693.1"/>
    </source>
</evidence>
<evidence type="ECO:0000256" key="1">
    <source>
        <dbReference type="ARBA" id="ARBA00008563"/>
    </source>
</evidence>